<reference evidence="2 3" key="1">
    <citation type="submission" date="2023-12" db="EMBL/GenBank/DDBJ databases">
        <title>Novel species of the genus Arcicella isolated from rivers.</title>
        <authorList>
            <person name="Lu H."/>
        </authorList>
    </citation>
    <scope>NUCLEOTIDE SEQUENCE [LARGE SCALE GENOMIC DNA]</scope>
    <source>
        <strain evidence="2 3">LMG 21963</strain>
    </source>
</reference>
<dbReference type="EMBL" id="JAYFUL010000048">
    <property type="protein sequence ID" value="MEA5260207.1"/>
    <property type="molecule type" value="Genomic_DNA"/>
</dbReference>
<dbReference type="Proteomes" id="UP001304671">
    <property type="component" value="Unassembled WGS sequence"/>
</dbReference>
<protein>
    <submittedName>
        <fullName evidence="2">Glycosyltransferase family 2 protein</fullName>
    </submittedName>
</protein>
<accession>A0ABU5QSX8</accession>
<dbReference type="SUPFAM" id="SSF53448">
    <property type="entry name" value="Nucleotide-diphospho-sugar transferases"/>
    <property type="match status" value="1"/>
</dbReference>
<dbReference type="PANTHER" id="PTHR22916:SF3">
    <property type="entry name" value="UDP-GLCNAC:BETAGAL BETA-1,3-N-ACETYLGLUCOSAMINYLTRANSFERASE-LIKE PROTEIN 1"/>
    <property type="match status" value="1"/>
</dbReference>
<feature type="domain" description="Glycosyltransferase 2-like" evidence="1">
    <location>
        <begin position="5"/>
        <end position="134"/>
    </location>
</feature>
<dbReference type="InterPro" id="IPR029044">
    <property type="entry name" value="Nucleotide-diphossugar_trans"/>
</dbReference>
<dbReference type="CDD" id="cd04196">
    <property type="entry name" value="GT_2_like_d"/>
    <property type="match status" value="1"/>
</dbReference>
<dbReference type="Pfam" id="PF00535">
    <property type="entry name" value="Glycos_transf_2"/>
    <property type="match status" value="1"/>
</dbReference>
<evidence type="ECO:0000313" key="3">
    <source>
        <dbReference type="Proteomes" id="UP001304671"/>
    </source>
</evidence>
<gene>
    <name evidence="2" type="ORF">VB264_20580</name>
</gene>
<dbReference type="InterPro" id="IPR001173">
    <property type="entry name" value="Glyco_trans_2-like"/>
</dbReference>
<dbReference type="PANTHER" id="PTHR22916">
    <property type="entry name" value="GLYCOSYLTRANSFERASE"/>
    <property type="match status" value="1"/>
</dbReference>
<dbReference type="RefSeq" id="WP_323252504.1">
    <property type="nucleotide sequence ID" value="NZ_JAYFUL010000048.1"/>
</dbReference>
<organism evidence="2 3">
    <name type="scientific">Arcicella aquatica</name>
    <dbReference type="NCBI Taxonomy" id="217141"/>
    <lineage>
        <taxon>Bacteria</taxon>
        <taxon>Pseudomonadati</taxon>
        <taxon>Bacteroidota</taxon>
        <taxon>Cytophagia</taxon>
        <taxon>Cytophagales</taxon>
        <taxon>Flectobacillaceae</taxon>
        <taxon>Arcicella</taxon>
    </lineage>
</organism>
<sequence>MKTISIALCTYNGARFLREQLQSIANQKLLPNEIIITDDCSTDDTESIVNEFKSLLNIIFIRNATPLKVSKNFEKAISLCTSDIITLCDQDDLWHPEKLSIIHNYFQTNPLKLAVFSNAKLIDEKGKDLGQTFWQKVRLNTPQIEAWQQGEALEVNLHGNRVAGCMLAFKKELLTFCQPFPAFKPPMIHDGWLTLIACMFNGIGLIDKPLISYRQHEAQQVGTRAVQQGKVLSLKERLARPRSEKLAPFIQKRDEYSYLSTIIKQYLGQKDGLIVSNNFKKIDSVIDFYETRATLPIFHLLRILPVMKLLITGAYHRYKDQEASWKAPYIAAFGDLFE</sequence>
<name>A0ABU5QSX8_9BACT</name>
<evidence type="ECO:0000259" key="1">
    <source>
        <dbReference type="Pfam" id="PF00535"/>
    </source>
</evidence>
<comment type="caution">
    <text evidence="2">The sequence shown here is derived from an EMBL/GenBank/DDBJ whole genome shotgun (WGS) entry which is preliminary data.</text>
</comment>
<proteinExistence type="predicted"/>
<keyword evidence="3" id="KW-1185">Reference proteome</keyword>
<evidence type="ECO:0000313" key="2">
    <source>
        <dbReference type="EMBL" id="MEA5260207.1"/>
    </source>
</evidence>
<dbReference type="Gene3D" id="3.90.550.10">
    <property type="entry name" value="Spore Coat Polysaccharide Biosynthesis Protein SpsA, Chain A"/>
    <property type="match status" value="1"/>
</dbReference>